<keyword evidence="2" id="KW-1185">Reference proteome</keyword>
<evidence type="ECO:0000313" key="2">
    <source>
        <dbReference type="Proteomes" id="UP000005697"/>
    </source>
</evidence>
<dbReference type="InterPro" id="IPR032675">
    <property type="entry name" value="LRR_dom_sf"/>
</dbReference>
<dbReference type="Gene3D" id="3.80.10.10">
    <property type="entry name" value="Ribonuclease Inhibitor"/>
    <property type="match status" value="1"/>
</dbReference>
<dbReference type="EMBL" id="AEWX01000063">
    <property type="protein sequence ID" value="EGC18586.1"/>
    <property type="molecule type" value="Genomic_DNA"/>
</dbReference>
<evidence type="ECO:0000313" key="1">
    <source>
        <dbReference type="EMBL" id="EGC18586.1"/>
    </source>
</evidence>
<dbReference type="Proteomes" id="UP000005697">
    <property type="component" value="Unassembled WGS sequence"/>
</dbReference>
<reference evidence="1 2" key="1">
    <citation type="submission" date="2011-01" db="EMBL/GenBank/DDBJ databases">
        <authorList>
            <person name="Muzny D."/>
            <person name="Qin X."/>
            <person name="Deng J."/>
            <person name="Jiang H."/>
            <person name="Liu Y."/>
            <person name="Qu J."/>
            <person name="Song X.-Z."/>
            <person name="Zhang L."/>
            <person name="Thornton R."/>
            <person name="Coyle M."/>
            <person name="Francisco L."/>
            <person name="Jackson L."/>
            <person name="Javaid M."/>
            <person name="Korchina V."/>
            <person name="Kovar C."/>
            <person name="Mata R."/>
            <person name="Mathew T."/>
            <person name="Ngo R."/>
            <person name="Nguyen L."/>
            <person name="Nguyen N."/>
            <person name="Okwuonu G."/>
            <person name="Ongeri F."/>
            <person name="Pham C."/>
            <person name="Simmons D."/>
            <person name="Wilczek-Boney K."/>
            <person name="Hale W."/>
            <person name="Jakkamsetti A."/>
            <person name="Pham P."/>
            <person name="Ruth R."/>
            <person name="San Lucas F."/>
            <person name="Warren J."/>
            <person name="Zhang J."/>
            <person name="Zhao Z."/>
            <person name="Zhou C."/>
            <person name="Zhu D."/>
            <person name="Lee S."/>
            <person name="Bess C."/>
            <person name="Blankenburg K."/>
            <person name="Forbes L."/>
            <person name="Fu Q."/>
            <person name="Gubbala S."/>
            <person name="Hirani K."/>
            <person name="Jayaseelan J.C."/>
            <person name="Lara F."/>
            <person name="Munidasa M."/>
            <person name="Palculict T."/>
            <person name="Patil S."/>
            <person name="Pu L.-L."/>
            <person name="Saada N."/>
            <person name="Tang L."/>
            <person name="Weissenberger G."/>
            <person name="Zhu Y."/>
            <person name="Hemphill L."/>
            <person name="Shang Y."/>
            <person name="Youmans B."/>
            <person name="Ayvaz T."/>
            <person name="Ross M."/>
            <person name="Santibanez J."/>
            <person name="Aqrawi P."/>
            <person name="Gross S."/>
            <person name="Joshi V."/>
            <person name="Fowler G."/>
            <person name="Nazareth L."/>
            <person name="Reid J."/>
            <person name="Worley K."/>
            <person name="Petrosino J."/>
            <person name="Highlander S."/>
            <person name="Gibbs R."/>
        </authorList>
    </citation>
    <scope>NUCLEOTIDE SEQUENCE [LARGE SCALE GENOMIC DNA]</scope>
    <source>
        <strain evidence="1 2">DSM 16608</strain>
    </source>
</reference>
<gene>
    <name evidence="1" type="ORF">HMPREF9141_2878</name>
</gene>
<accession>F0FBA9</accession>
<organism evidence="1 2">
    <name type="scientific">Prevotella multiformis DSM 16608</name>
    <dbReference type="NCBI Taxonomy" id="888743"/>
    <lineage>
        <taxon>Bacteria</taxon>
        <taxon>Pseudomonadati</taxon>
        <taxon>Bacteroidota</taxon>
        <taxon>Bacteroidia</taxon>
        <taxon>Bacteroidales</taxon>
        <taxon>Prevotellaceae</taxon>
        <taxon>Prevotella</taxon>
    </lineage>
</organism>
<protein>
    <submittedName>
        <fullName evidence="1">Uncharacterized protein</fullName>
    </submittedName>
</protein>
<dbReference type="HOGENOM" id="CLU_1869485_0_0_10"/>
<sequence length="136" mass="15473">FAGRTIKGFKEFQYFTSLRNGRGYFAGSTFGTIMLPEGLKVVPHSMFANCKGECVIIPATATALDELVFHDSEIKSLVLKGDVLLEADRYWCCLGCHLDNLYVASHLIEEYKQSPDWGKRCLFYIKHIRPLSEYQP</sequence>
<feature type="non-terminal residue" evidence="1">
    <location>
        <position position="1"/>
    </location>
</feature>
<dbReference type="RefSeq" id="WP_007369114.1">
    <property type="nucleotide sequence ID" value="NZ_GL872298.1"/>
</dbReference>
<dbReference type="AlphaFoldDB" id="F0FBA9"/>
<name>F0FBA9_9BACT</name>
<comment type="caution">
    <text evidence="1">The sequence shown here is derived from an EMBL/GenBank/DDBJ whole genome shotgun (WGS) entry which is preliminary data.</text>
</comment>
<proteinExistence type="predicted"/>